<dbReference type="GO" id="GO:0022857">
    <property type="term" value="F:transmembrane transporter activity"/>
    <property type="evidence" value="ECO:0007669"/>
    <property type="project" value="InterPro"/>
</dbReference>
<dbReference type="Gene3D" id="1.20.1250.20">
    <property type="entry name" value="MFS general substrate transporter like domains"/>
    <property type="match status" value="2"/>
</dbReference>
<dbReference type="PANTHER" id="PTHR11360">
    <property type="entry name" value="MONOCARBOXYLATE TRANSPORTER"/>
    <property type="match status" value="1"/>
</dbReference>
<protein>
    <submittedName>
        <fullName evidence="4">Uncharacterized protein</fullName>
    </submittedName>
</protein>
<dbReference type="CDD" id="cd17352">
    <property type="entry name" value="MFS_MCT_SLC16"/>
    <property type="match status" value="1"/>
</dbReference>
<comment type="subcellular location">
    <subcellularLocation>
        <location evidence="1">Membrane</location>
        <topology evidence="1">Multi-pass membrane protein</topology>
    </subcellularLocation>
</comment>
<dbReference type="Pfam" id="PF07690">
    <property type="entry name" value="MFS_1"/>
    <property type="match status" value="1"/>
</dbReference>
<proteinExistence type="inferred from homology"/>
<evidence type="ECO:0000256" key="2">
    <source>
        <dbReference type="ARBA" id="ARBA00006727"/>
    </source>
</evidence>
<feature type="transmembrane region" description="Helical" evidence="3">
    <location>
        <begin position="211"/>
        <end position="230"/>
    </location>
</feature>
<reference evidence="5" key="1">
    <citation type="submission" date="2023-07" db="EMBL/GenBank/DDBJ databases">
        <title>A draft genome of Kazachstania heterogenica Y-27499.</title>
        <authorList>
            <person name="Donic C."/>
            <person name="Kralova J.S."/>
            <person name="Fidel L."/>
            <person name="Ben-Dor S."/>
            <person name="Jung S."/>
        </authorList>
    </citation>
    <scope>NUCLEOTIDE SEQUENCE [LARGE SCALE GENOMIC DNA]</scope>
    <source>
        <strain evidence="5">Y27499</strain>
    </source>
</reference>
<comment type="similarity">
    <text evidence="2">Belongs to the major facilitator superfamily. Monocarboxylate porter (TC 2.A.1.13) family.</text>
</comment>
<feature type="transmembrane region" description="Helical" evidence="3">
    <location>
        <begin position="139"/>
        <end position="170"/>
    </location>
</feature>
<feature type="transmembrane region" description="Helical" evidence="3">
    <location>
        <begin position="446"/>
        <end position="468"/>
    </location>
</feature>
<keyword evidence="3" id="KW-0812">Transmembrane</keyword>
<feature type="transmembrane region" description="Helical" evidence="3">
    <location>
        <begin position="356"/>
        <end position="383"/>
    </location>
</feature>
<dbReference type="InterPro" id="IPR050327">
    <property type="entry name" value="Proton-linked_MCT"/>
</dbReference>
<evidence type="ECO:0000313" key="4">
    <source>
        <dbReference type="EMBL" id="KAK5781707.1"/>
    </source>
</evidence>
<feature type="transmembrane region" description="Helical" evidence="3">
    <location>
        <begin position="480"/>
        <end position="499"/>
    </location>
</feature>
<accession>A0AAN7WQI8</accession>
<dbReference type="AlphaFoldDB" id="A0AAN7WQI8"/>
<feature type="transmembrane region" description="Helical" evidence="3">
    <location>
        <begin position="182"/>
        <end position="204"/>
    </location>
</feature>
<keyword evidence="5" id="KW-1185">Reference proteome</keyword>
<dbReference type="PANTHER" id="PTHR11360:SF315">
    <property type="entry name" value="TRANSPORTER MCH2-RELATED"/>
    <property type="match status" value="1"/>
</dbReference>
<dbReference type="SUPFAM" id="SSF103473">
    <property type="entry name" value="MFS general substrate transporter"/>
    <property type="match status" value="1"/>
</dbReference>
<feature type="transmembrane region" description="Helical" evidence="3">
    <location>
        <begin position="303"/>
        <end position="321"/>
    </location>
</feature>
<evidence type="ECO:0000256" key="1">
    <source>
        <dbReference type="ARBA" id="ARBA00004141"/>
    </source>
</evidence>
<dbReference type="InterPro" id="IPR011701">
    <property type="entry name" value="MFS"/>
</dbReference>
<organism evidence="4 5">
    <name type="scientific">Arxiozyma heterogenica</name>
    <dbReference type="NCBI Taxonomy" id="278026"/>
    <lineage>
        <taxon>Eukaryota</taxon>
        <taxon>Fungi</taxon>
        <taxon>Dikarya</taxon>
        <taxon>Ascomycota</taxon>
        <taxon>Saccharomycotina</taxon>
        <taxon>Saccharomycetes</taxon>
        <taxon>Saccharomycetales</taxon>
        <taxon>Saccharomycetaceae</taxon>
        <taxon>Arxiozyma</taxon>
    </lineage>
</organism>
<comment type="caution">
    <text evidence="4">The sequence shown here is derived from an EMBL/GenBank/DDBJ whole genome shotgun (WGS) entry which is preliminary data.</text>
</comment>
<evidence type="ECO:0000313" key="5">
    <source>
        <dbReference type="Proteomes" id="UP001306508"/>
    </source>
</evidence>
<evidence type="ECO:0000256" key="3">
    <source>
        <dbReference type="SAM" id="Phobius"/>
    </source>
</evidence>
<keyword evidence="3" id="KW-0472">Membrane</keyword>
<name>A0AAN7WQI8_9SACH</name>
<dbReference type="GO" id="GO:0016020">
    <property type="term" value="C:membrane"/>
    <property type="evidence" value="ECO:0007669"/>
    <property type="project" value="UniProtKB-SubCell"/>
</dbReference>
<sequence length="614" mass="68386">MAESIRKGKYSGDFELYAISSLRSDISTSIKSFQHADIPDYHTSNHETPENSENELNRILTERFDVGDAIRLEANEYDFHNLSNKTTNRICHTNTDNLKNMEDIEKKSISSQGEEKTILERVFTNKSTGEVVLPPDKGYAWVMVFAVILVMLSSWGCNAAFGVFLSFYLTNGTFPNATKYDYAIIAGIPVALGQGLAPLGLILMRIIGLRTTMLVGTMFLLAGFLWASFATQLWELYVSQGVFIGISISLVANPPTTCIPGWFLKKRAAAMGLCYLGTGLGGLMYGLASNKMIQDYNGTSMCYRMLAVTCTVSCLISICIVKERIPSKITGLRSKKAIVMEFKKFFDIDVIKKPTVLLIAMWFNLAIFAYTLMVFTLSAYAVARGMSQHQGSTLTSLLNAGQTVGRPIMGLMGDKFGRVNVTSFLTCILCIYIFAFWIPAHTFVQLIFFSIMMGLSVGVANVMNSVLIADVVKPEEFLPAWGFVTYSGSPLFLVSELIAQALTVPEKKNNPYIHTQIFTGFCFFGALLLSFVLREKVVTIKLQQEVKKIEDKINEYEKSDRLGSCMNIIQETGENAGYDSNFLSKLEDTKDKYNHLLGSGWKNIIKRVTYPTKI</sequence>
<dbReference type="InterPro" id="IPR036259">
    <property type="entry name" value="MFS_trans_sf"/>
</dbReference>
<feature type="transmembrane region" description="Helical" evidence="3">
    <location>
        <begin position="511"/>
        <end position="533"/>
    </location>
</feature>
<dbReference type="EMBL" id="JAWIZZ010000031">
    <property type="protein sequence ID" value="KAK5781707.1"/>
    <property type="molecule type" value="Genomic_DNA"/>
</dbReference>
<feature type="transmembrane region" description="Helical" evidence="3">
    <location>
        <begin position="268"/>
        <end position="288"/>
    </location>
</feature>
<gene>
    <name evidence="4" type="ORF">RI543_000893</name>
</gene>
<dbReference type="Proteomes" id="UP001306508">
    <property type="component" value="Unassembled WGS sequence"/>
</dbReference>
<feature type="transmembrane region" description="Helical" evidence="3">
    <location>
        <begin position="419"/>
        <end position="439"/>
    </location>
</feature>
<keyword evidence="3" id="KW-1133">Transmembrane helix</keyword>